<evidence type="ECO:0000313" key="6">
    <source>
        <dbReference type="EMBL" id="PIS41432.1"/>
    </source>
</evidence>
<feature type="transmembrane region" description="Helical" evidence="5">
    <location>
        <begin position="225"/>
        <end position="243"/>
    </location>
</feature>
<dbReference type="GO" id="GO:0016020">
    <property type="term" value="C:membrane"/>
    <property type="evidence" value="ECO:0007669"/>
    <property type="project" value="UniProtKB-SubCell"/>
</dbReference>
<name>A0A2H0YUL7_9BACT</name>
<feature type="transmembrane region" description="Helical" evidence="5">
    <location>
        <begin position="106"/>
        <end position="123"/>
    </location>
</feature>
<organism evidence="6 7">
    <name type="scientific">Candidatus Kerfeldbacteria bacterium CG08_land_8_20_14_0_20_42_7</name>
    <dbReference type="NCBI Taxonomy" id="2014245"/>
    <lineage>
        <taxon>Bacteria</taxon>
        <taxon>Candidatus Kerfeldiibacteriota</taxon>
    </lineage>
</organism>
<evidence type="ECO:0000256" key="5">
    <source>
        <dbReference type="SAM" id="Phobius"/>
    </source>
</evidence>
<comment type="caution">
    <text evidence="6">The sequence shown here is derived from an EMBL/GenBank/DDBJ whole genome shotgun (WGS) entry which is preliminary data.</text>
</comment>
<feature type="transmembrane region" description="Helical" evidence="5">
    <location>
        <begin position="200"/>
        <end position="219"/>
    </location>
</feature>
<evidence type="ECO:0000313" key="7">
    <source>
        <dbReference type="Proteomes" id="UP000228711"/>
    </source>
</evidence>
<evidence type="ECO:0008006" key="8">
    <source>
        <dbReference type="Google" id="ProtNLM"/>
    </source>
</evidence>
<dbReference type="InterPro" id="IPR000537">
    <property type="entry name" value="UbiA_prenyltransferase"/>
</dbReference>
<feature type="transmembrane region" description="Helical" evidence="5">
    <location>
        <begin position="255"/>
        <end position="272"/>
    </location>
</feature>
<evidence type="ECO:0000256" key="2">
    <source>
        <dbReference type="ARBA" id="ARBA00022692"/>
    </source>
</evidence>
<dbReference type="GO" id="GO:0016765">
    <property type="term" value="F:transferase activity, transferring alkyl or aryl (other than methyl) groups"/>
    <property type="evidence" value="ECO:0007669"/>
    <property type="project" value="InterPro"/>
</dbReference>
<comment type="subcellular location">
    <subcellularLocation>
        <location evidence="1">Membrane</location>
        <topology evidence="1">Multi-pass membrane protein</topology>
    </subcellularLocation>
</comment>
<protein>
    <recommendedName>
        <fullName evidence="8">Prenyltransferase</fullName>
    </recommendedName>
</protein>
<dbReference type="EMBL" id="PEXV01000105">
    <property type="protein sequence ID" value="PIS41432.1"/>
    <property type="molecule type" value="Genomic_DNA"/>
</dbReference>
<feature type="transmembrane region" description="Helical" evidence="5">
    <location>
        <begin position="130"/>
        <end position="148"/>
    </location>
</feature>
<feature type="transmembrane region" description="Helical" evidence="5">
    <location>
        <begin position="38"/>
        <end position="60"/>
    </location>
</feature>
<feature type="transmembrane region" description="Helical" evidence="5">
    <location>
        <begin position="81"/>
        <end position="100"/>
    </location>
</feature>
<dbReference type="AlphaFoldDB" id="A0A2H0YUL7"/>
<keyword evidence="4 5" id="KW-0472">Membrane</keyword>
<accession>A0A2H0YUL7</accession>
<sequence length="273" mass="30554">MQSFHFWRKVMRPEQSILAGLGAIAILLFTSINTPVVVIFAIGLSVACNVVGASLFHYGAAKKVYARKYWDLIIVEHPERLIVRGLSFFLLSILISLLWLSDVITIILLLNAILISFYARVLSKHWVSKNVVIAIVCTTPTLVGWIAGGMQNNWTLILISSIFFTYLAREIIKDVNDIEANHGIRVTLPIWLKSKQKAMYVAYTSLLFAVIFLFVLNSIFSASLITYTLFWLAIVQLLLIPIITKIKGTRVSPDAISISNVLMLASVVILIFV</sequence>
<gene>
    <name evidence="6" type="ORF">COT25_03115</name>
</gene>
<feature type="transmembrane region" description="Helical" evidence="5">
    <location>
        <begin position="154"/>
        <end position="172"/>
    </location>
</feature>
<keyword evidence="2 5" id="KW-0812">Transmembrane</keyword>
<feature type="transmembrane region" description="Helical" evidence="5">
    <location>
        <begin position="16"/>
        <end position="32"/>
    </location>
</feature>
<evidence type="ECO:0000256" key="1">
    <source>
        <dbReference type="ARBA" id="ARBA00004141"/>
    </source>
</evidence>
<keyword evidence="3 5" id="KW-1133">Transmembrane helix</keyword>
<proteinExistence type="predicted"/>
<dbReference type="Pfam" id="PF01040">
    <property type="entry name" value="UbiA"/>
    <property type="match status" value="1"/>
</dbReference>
<dbReference type="Proteomes" id="UP000228711">
    <property type="component" value="Unassembled WGS sequence"/>
</dbReference>
<evidence type="ECO:0000256" key="4">
    <source>
        <dbReference type="ARBA" id="ARBA00023136"/>
    </source>
</evidence>
<reference evidence="7" key="1">
    <citation type="submission" date="2017-09" db="EMBL/GenBank/DDBJ databases">
        <title>Depth-based differentiation of microbial function through sediment-hosted aquifers and enrichment of novel symbionts in the deep terrestrial subsurface.</title>
        <authorList>
            <person name="Probst A.J."/>
            <person name="Ladd B."/>
            <person name="Jarett J.K."/>
            <person name="Geller-Mcgrath D.E."/>
            <person name="Sieber C.M.K."/>
            <person name="Emerson J.B."/>
            <person name="Anantharaman K."/>
            <person name="Thomas B.C."/>
            <person name="Malmstrom R."/>
            <person name="Stieglmeier M."/>
            <person name="Klingl A."/>
            <person name="Woyke T."/>
            <person name="Ryan C.M."/>
            <person name="Banfield J.F."/>
        </authorList>
    </citation>
    <scope>NUCLEOTIDE SEQUENCE [LARGE SCALE GENOMIC DNA]</scope>
</reference>
<evidence type="ECO:0000256" key="3">
    <source>
        <dbReference type="ARBA" id="ARBA00022989"/>
    </source>
</evidence>